<evidence type="ECO:0000313" key="10">
    <source>
        <dbReference type="Proteomes" id="UP000323521"/>
    </source>
</evidence>
<feature type="binding site" evidence="8">
    <location>
        <position position="63"/>
    </location>
    <ligand>
        <name>Ni(2+)</name>
        <dbReference type="ChEBI" id="CHEBI:49786"/>
    </ligand>
</feature>
<comment type="similarity">
    <text evidence="3">Belongs to the [NiFe]/[NiFeSe] hydrogenase large subunit family.</text>
</comment>
<dbReference type="InterPro" id="IPR050867">
    <property type="entry name" value="NiFe/NiFeSe_hydrgnase_LSU"/>
</dbReference>
<dbReference type="GO" id="GO:0008901">
    <property type="term" value="F:ferredoxin hydrogenase activity"/>
    <property type="evidence" value="ECO:0007669"/>
    <property type="project" value="InterPro"/>
</dbReference>
<evidence type="ECO:0000313" key="9">
    <source>
        <dbReference type="EMBL" id="ATW26208.1"/>
    </source>
</evidence>
<evidence type="ECO:0000256" key="5">
    <source>
        <dbReference type="ARBA" id="ARBA00022596"/>
    </source>
</evidence>
<name>A0A3G1KUQ5_FORW1</name>
<feature type="binding site" evidence="8">
    <location>
        <position position="441"/>
    </location>
    <ligand>
        <name>Ni(2+)</name>
        <dbReference type="ChEBI" id="CHEBI:49786"/>
    </ligand>
</feature>
<evidence type="ECO:0000256" key="8">
    <source>
        <dbReference type="PIRSR" id="PIRSR601501-1"/>
    </source>
</evidence>
<feature type="binding site" evidence="8">
    <location>
        <position position="447"/>
    </location>
    <ligand>
        <name>Mg(2+)</name>
        <dbReference type="ChEBI" id="CHEBI:18420"/>
    </ligand>
</feature>
<keyword evidence="5 8" id="KW-0533">Nickel</keyword>
<dbReference type="PANTHER" id="PTHR42958:SF2">
    <property type="entry name" value="UPTAKE HYDROGENASE LARGE SUBUNIT"/>
    <property type="match status" value="1"/>
</dbReference>
<gene>
    <name evidence="9" type="ORF">DCMF_16825</name>
</gene>
<comment type="subunit">
    <text evidence="4">Heterodimer of a large and a small subunit.</text>
</comment>
<proteinExistence type="inferred from homology"/>
<dbReference type="AlphaFoldDB" id="A0A3G1KUQ5"/>
<sequence length="447" mass="50105">MASKTIFPISRVHQPLAVKLDLENNVVQDARCTGILFRGFEIMLQGRSPMDAPFFTQRICGICSAAHAIAAVLALEEAYRLAPTSNGRLLRNLIFGAEFLHNNLTHFYLLVFPGFVKGPEMHPFIPYPKDLRLPETVNKKMMDHYWQGLEYAALAHQMLAIFGAKMPHLQTLYPTGVSVPPDGMKISTFRSMLAKIHSFISDVMIPDSYLLGDYYPECYELGKSSGNFISYGLFEGKDFPAGIINSYDQKEPLDRRKISQSITYSWYAEESSGPPEKTRTVPDKEKKNAYTWVKAPRYDGRPFETGALARGWISGAYRRGGGTMDRIVARSLETKKIAQLMETWLDQIEPQAPSLTEFQTKASGQGVGLTDAMRGALGHWLKIDQGRIAHYQIITPTAWNFSPRDEKGVRGPVEQALIGTELDPKNEAAEIGRIIRSFDPCFTCAVH</sequence>
<feature type="binding site" evidence="8">
    <location>
        <position position="60"/>
    </location>
    <ligand>
        <name>Ni(2+)</name>
        <dbReference type="ChEBI" id="CHEBI:49786"/>
    </ligand>
</feature>
<dbReference type="InterPro" id="IPR018194">
    <property type="entry name" value="Ni-dep_hyd_lsu_Ni_BS"/>
</dbReference>
<dbReference type="OrthoDB" id="9761717at2"/>
<comment type="cofactor">
    <cofactor evidence="1 8">
        <name>Ni(2+)</name>
        <dbReference type="ChEBI" id="CHEBI:49786"/>
    </cofactor>
</comment>
<evidence type="ECO:0000256" key="3">
    <source>
        <dbReference type="ARBA" id="ARBA00009292"/>
    </source>
</evidence>
<evidence type="ECO:0008006" key="11">
    <source>
        <dbReference type="Google" id="ProtNLM"/>
    </source>
</evidence>
<dbReference type="Proteomes" id="UP000323521">
    <property type="component" value="Chromosome"/>
</dbReference>
<dbReference type="Gene3D" id="1.10.645.10">
    <property type="entry name" value="Cytochrome-c3 Hydrogenase, chain B"/>
    <property type="match status" value="1"/>
</dbReference>
<evidence type="ECO:0000256" key="1">
    <source>
        <dbReference type="ARBA" id="ARBA00001967"/>
    </source>
</evidence>
<dbReference type="Pfam" id="PF00374">
    <property type="entry name" value="NiFeSe_Hases"/>
    <property type="match status" value="3"/>
</dbReference>
<evidence type="ECO:0000256" key="2">
    <source>
        <dbReference type="ARBA" id="ARBA00004196"/>
    </source>
</evidence>
<dbReference type="PANTHER" id="PTHR42958">
    <property type="entry name" value="HYDROGENASE-2 LARGE CHAIN"/>
    <property type="match status" value="1"/>
</dbReference>
<dbReference type="InterPro" id="IPR029014">
    <property type="entry name" value="NiFe-Hase_large"/>
</dbReference>
<evidence type="ECO:0000256" key="4">
    <source>
        <dbReference type="ARBA" id="ARBA00011771"/>
    </source>
</evidence>
<dbReference type="SUPFAM" id="SSF56762">
    <property type="entry name" value="HydB/Nqo4-like"/>
    <property type="match status" value="1"/>
</dbReference>
<dbReference type="KEGG" id="fwa:DCMF_16825"/>
<organism evidence="9 10">
    <name type="scientific">Formimonas warabiya</name>
    <dbReference type="NCBI Taxonomy" id="1761012"/>
    <lineage>
        <taxon>Bacteria</taxon>
        <taxon>Bacillati</taxon>
        <taxon>Bacillota</taxon>
        <taxon>Clostridia</taxon>
        <taxon>Eubacteriales</taxon>
        <taxon>Peptococcaceae</taxon>
        <taxon>Candidatus Formimonas</taxon>
    </lineage>
</organism>
<dbReference type="GO" id="GO:0016151">
    <property type="term" value="F:nickel cation binding"/>
    <property type="evidence" value="ECO:0007669"/>
    <property type="project" value="InterPro"/>
</dbReference>
<comment type="cofactor">
    <cofactor evidence="8">
        <name>Fe cation</name>
        <dbReference type="ChEBI" id="CHEBI:24875"/>
    </cofactor>
</comment>
<keyword evidence="10" id="KW-1185">Reference proteome</keyword>
<feature type="binding site" evidence="8">
    <location>
        <position position="393"/>
    </location>
    <ligand>
        <name>Mg(2+)</name>
        <dbReference type="ChEBI" id="CHEBI:18420"/>
    </ligand>
</feature>
<dbReference type="InterPro" id="IPR001501">
    <property type="entry name" value="Ni-dep_hyd_lsu"/>
</dbReference>
<keyword evidence="6 8" id="KW-0479">Metal-binding</keyword>
<accession>A0A3G1KUQ5</accession>
<feature type="binding site" evidence="8">
    <location>
        <position position="41"/>
    </location>
    <ligand>
        <name>Mg(2+)</name>
        <dbReference type="ChEBI" id="CHEBI:18420"/>
    </ligand>
</feature>
<keyword evidence="8" id="KW-0408">Iron</keyword>
<protein>
    <recommendedName>
        <fullName evidence="11">Nickel-dependent hydrogenase large subunit</fullName>
    </recommendedName>
</protein>
<evidence type="ECO:0000256" key="7">
    <source>
        <dbReference type="ARBA" id="ARBA00023002"/>
    </source>
</evidence>
<dbReference type="PROSITE" id="PS00507">
    <property type="entry name" value="NI_HGENASE_L_1"/>
    <property type="match status" value="1"/>
</dbReference>
<feature type="binding site" evidence="8">
    <location>
        <position position="63"/>
    </location>
    <ligand>
        <name>Fe cation</name>
        <dbReference type="ChEBI" id="CHEBI:24875"/>
    </ligand>
</feature>
<dbReference type="RefSeq" id="WP_148135493.1">
    <property type="nucleotide sequence ID" value="NZ_CP017634.1"/>
</dbReference>
<dbReference type="EMBL" id="CP017634">
    <property type="protein sequence ID" value="ATW26208.1"/>
    <property type="molecule type" value="Genomic_DNA"/>
</dbReference>
<dbReference type="GO" id="GO:0030313">
    <property type="term" value="C:cell envelope"/>
    <property type="evidence" value="ECO:0007669"/>
    <property type="project" value="UniProtKB-SubCell"/>
</dbReference>
<reference evidence="9 10" key="1">
    <citation type="submission" date="2016-10" db="EMBL/GenBank/DDBJ databases">
        <title>Complete Genome Sequence of Peptococcaceae strain DCMF.</title>
        <authorList>
            <person name="Edwards R.J."/>
            <person name="Holland S.I."/>
            <person name="Deshpande N.P."/>
            <person name="Wong Y.K."/>
            <person name="Ertan H."/>
            <person name="Manefield M."/>
            <person name="Russell T.L."/>
            <person name="Lee M.J."/>
        </authorList>
    </citation>
    <scope>NUCLEOTIDE SEQUENCE [LARGE SCALE GENOMIC DNA]</scope>
    <source>
        <strain evidence="9 10">DCMF</strain>
    </source>
</reference>
<evidence type="ECO:0000256" key="6">
    <source>
        <dbReference type="ARBA" id="ARBA00022723"/>
    </source>
</evidence>
<feature type="binding site" evidence="8">
    <location>
        <position position="444"/>
    </location>
    <ligand>
        <name>Fe cation</name>
        <dbReference type="ChEBI" id="CHEBI:24875"/>
    </ligand>
</feature>
<comment type="subcellular location">
    <subcellularLocation>
        <location evidence="2">Cell envelope</location>
    </subcellularLocation>
</comment>
<keyword evidence="8" id="KW-0460">Magnesium</keyword>
<keyword evidence="7" id="KW-0560">Oxidoreductase</keyword>